<evidence type="ECO:0000313" key="6">
    <source>
        <dbReference type="Proteomes" id="UP000283269"/>
    </source>
</evidence>
<evidence type="ECO:0000259" key="3">
    <source>
        <dbReference type="Pfam" id="PF00724"/>
    </source>
</evidence>
<protein>
    <recommendedName>
        <fullName evidence="7">NADH:flavin oxidoreductase/NADH oxidase N-terminal domain-containing protein</fullName>
    </recommendedName>
</protein>
<evidence type="ECO:0000256" key="1">
    <source>
        <dbReference type="ARBA" id="ARBA00008306"/>
    </source>
</evidence>
<sequence>MTLDIALSVGYSPDTTHKLVELPSAPLVDVSDDLTLGHEKDGDREHNVSPRAFDKALALLFKLADPEGPVTPSGLPLPAETDEENDPGFVVDPGFATEPKPEPETPVSEIIPGVVPTLYEIDPGAETDPGVYSQWKDPEQTEEPAKHREEEVVKMVFFEYDVADFFGLGEKNILEDVANGGIIKRMIEEDDWETEEYHFSHDPHIVPQIPLTLLKLSIAHALAQSTLLARYETNAQRALSSSYSFYPQTAGRVWCPETPPPSSSQAHRPGISTSSNVLCVPELFWSEASVKCLYDAVRVYMEVGPRVQVLGKKLGMASDFLDAIRDPLNTLRWSGLRGLLFVASSSVRVQPINKVTVGVIFHAATTGMKMQALASASASALPQREETYKCLSARCGKFRALPGVPGYVTAAFNSQKSVFDGIELHGANSYIIHQFFGGTSNKRTDGWEALKVMVEVFGRNVALKSTLVEDTMT</sequence>
<proteinExistence type="inferred from homology"/>
<dbReference type="PANTHER" id="PTHR16255:SF4">
    <property type="entry name" value="SPORULATION PROTEIN RMD8"/>
    <property type="match status" value="1"/>
</dbReference>
<dbReference type="PANTHER" id="PTHR16255">
    <property type="entry name" value="REQUIRED FOR MEIOTIC NUCLEAR DIVISION PROTEIN 1 HOMOLOG"/>
    <property type="match status" value="1"/>
</dbReference>
<comment type="similarity">
    <text evidence="1">Belongs to the RMD1/sif2 family.</text>
</comment>
<accession>A0A409XRA6</accession>
<dbReference type="GO" id="GO:0005739">
    <property type="term" value="C:mitochondrion"/>
    <property type="evidence" value="ECO:0007669"/>
    <property type="project" value="UniProtKB-ARBA"/>
</dbReference>
<keyword evidence="6" id="KW-1185">Reference proteome</keyword>
<dbReference type="Gene3D" id="3.20.20.70">
    <property type="entry name" value="Aldolase class I"/>
    <property type="match status" value="1"/>
</dbReference>
<comment type="caution">
    <text evidence="5">The sequence shown here is derived from an EMBL/GenBank/DDBJ whole genome shotgun (WGS) entry which is preliminary data.</text>
</comment>
<name>A0A409XRA6_PSICY</name>
<dbReference type="InParanoid" id="A0A409XRA6"/>
<gene>
    <name evidence="5" type="ORF">CVT25_014464</name>
</gene>
<evidence type="ECO:0000259" key="4">
    <source>
        <dbReference type="Pfam" id="PF02582"/>
    </source>
</evidence>
<evidence type="ECO:0000256" key="2">
    <source>
        <dbReference type="SAM" id="MobiDB-lite"/>
    </source>
</evidence>
<dbReference type="FunCoup" id="A0A409XRA6">
    <property type="interactions" value="33"/>
</dbReference>
<reference evidence="5 6" key="1">
    <citation type="journal article" date="2018" name="Evol. Lett.">
        <title>Horizontal gene cluster transfer increased hallucinogenic mushroom diversity.</title>
        <authorList>
            <person name="Reynolds H.T."/>
            <person name="Vijayakumar V."/>
            <person name="Gluck-Thaler E."/>
            <person name="Korotkin H.B."/>
            <person name="Matheny P.B."/>
            <person name="Slot J.C."/>
        </authorList>
    </citation>
    <scope>NUCLEOTIDE SEQUENCE [LARGE SCALE GENOMIC DNA]</scope>
    <source>
        <strain evidence="5 6">2631</strain>
    </source>
</reference>
<dbReference type="OrthoDB" id="18302at2759"/>
<organism evidence="5 6">
    <name type="scientific">Psilocybe cyanescens</name>
    <dbReference type="NCBI Taxonomy" id="93625"/>
    <lineage>
        <taxon>Eukaryota</taxon>
        <taxon>Fungi</taxon>
        <taxon>Dikarya</taxon>
        <taxon>Basidiomycota</taxon>
        <taxon>Agaricomycotina</taxon>
        <taxon>Agaricomycetes</taxon>
        <taxon>Agaricomycetidae</taxon>
        <taxon>Agaricales</taxon>
        <taxon>Agaricineae</taxon>
        <taxon>Strophariaceae</taxon>
        <taxon>Psilocybe</taxon>
    </lineage>
</organism>
<evidence type="ECO:0000313" key="5">
    <source>
        <dbReference type="EMBL" id="PPQ93335.1"/>
    </source>
</evidence>
<feature type="compositionally biased region" description="Basic and acidic residues" evidence="2">
    <location>
        <begin position="136"/>
        <end position="147"/>
    </location>
</feature>
<dbReference type="InterPro" id="IPR013785">
    <property type="entry name" value="Aldolase_TIM"/>
</dbReference>
<evidence type="ECO:0008006" key="7">
    <source>
        <dbReference type="Google" id="ProtNLM"/>
    </source>
</evidence>
<feature type="region of interest" description="Disordered" evidence="2">
    <location>
        <begin position="128"/>
        <end position="147"/>
    </location>
</feature>
<feature type="domain" description="DUF155" evidence="4">
    <location>
        <begin position="155"/>
        <end position="244"/>
    </location>
</feature>
<dbReference type="GO" id="GO:0016491">
    <property type="term" value="F:oxidoreductase activity"/>
    <property type="evidence" value="ECO:0007669"/>
    <property type="project" value="InterPro"/>
</dbReference>
<dbReference type="InterPro" id="IPR001155">
    <property type="entry name" value="OxRdtase_FMN_N"/>
</dbReference>
<dbReference type="InterPro" id="IPR051624">
    <property type="entry name" value="RMD1/Sad1-interacting"/>
</dbReference>
<dbReference type="InterPro" id="IPR003734">
    <property type="entry name" value="DUF155"/>
</dbReference>
<dbReference type="SUPFAM" id="SSF51395">
    <property type="entry name" value="FMN-linked oxidoreductases"/>
    <property type="match status" value="1"/>
</dbReference>
<feature type="domain" description="NADH:flavin oxidoreductase/NADH oxidase N-terminal" evidence="3">
    <location>
        <begin position="406"/>
        <end position="447"/>
    </location>
</feature>
<dbReference type="Proteomes" id="UP000283269">
    <property type="component" value="Unassembled WGS sequence"/>
</dbReference>
<dbReference type="AlphaFoldDB" id="A0A409XRA6"/>
<dbReference type="Pfam" id="PF02582">
    <property type="entry name" value="DUF155"/>
    <property type="match status" value="1"/>
</dbReference>
<dbReference type="Pfam" id="PF00724">
    <property type="entry name" value="Oxidored_FMN"/>
    <property type="match status" value="1"/>
</dbReference>
<dbReference type="EMBL" id="NHYD01000787">
    <property type="protein sequence ID" value="PPQ93335.1"/>
    <property type="molecule type" value="Genomic_DNA"/>
</dbReference>
<dbReference type="GO" id="GO:0010181">
    <property type="term" value="F:FMN binding"/>
    <property type="evidence" value="ECO:0007669"/>
    <property type="project" value="InterPro"/>
</dbReference>